<sequence length="311" mass="34635">MSIDSSAYSDPDYFKVSLQTPMLVGIAGGAQAGKFEICEFLMNKFKGSHHETKVAILSLTDFYRELTPEERIRFESGDFNLDHPNVFDFDLLVSTLKRLLQNKDADIPVWDHASHSRKGWRKIHAVDVLLLEGTLVLYPKDLRDLMFMKVFIDVDSDQRLIQRTKKLMNGSGRTLTIKELLTEFVTFVKPMYEEFVAPSKKYSDIIIPRGYENTAALKVLESHLEDHLHTRAKNSVSNTASPSTSTAPSSTSFSIQTNTISASGGGSSLSPVKKVDGSGDVDRASSPLSIKSNHTDILAISAESRYKDIPE</sequence>
<organism evidence="8 9">
    <name type="scientific">Absidia repens</name>
    <dbReference type="NCBI Taxonomy" id="90262"/>
    <lineage>
        <taxon>Eukaryota</taxon>
        <taxon>Fungi</taxon>
        <taxon>Fungi incertae sedis</taxon>
        <taxon>Mucoromycota</taxon>
        <taxon>Mucoromycotina</taxon>
        <taxon>Mucoromycetes</taxon>
        <taxon>Mucorales</taxon>
        <taxon>Cunninghamellaceae</taxon>
        <taxon>Absidia</taxon>
    </lineage>
</organism>
<dbReference type="Proteomes" id="UP000193560">
    <property type="component" value="Unassembled WGS sequence"/>
</dbReference>
<proteinExistence type="predicted"/>
<dbReference type="SUPFAM" id="SSF52540">
    <property type="entry name" value="P-loop containing nucleoside triphosphate hydrolases"/>
    <property type="match status" value="1"/>
</dbReference>
<dbReference type="PANTHER" id="PTHR10285">
    <property type="entry name" value="URIDINE KINASE"/>
    <property type="match status" value="1"/>
</dbReference>
<evidence type="ECO:0000256" key="6">
    <source>
        <dbReference type="SAM" id="MobiDB-lite"/>
    </source>
</evidence>
<dbReference type="GO" id="GO:0005524">
    <property type="term" value="F:ATP binding"/>
    <property type="evidence" value="ECO:0007669"/>
    <property type="project" value="InterPro"/>
</dbReference>
<keyword evidence="3" id="KW-0808">Transferase</keyword>
<evidence type="ECO:0000313" key="8">
    <source>
        <dbReference type="EMBL" id="ORZ17734.1"/>
    </source>
</evidence>
<dbReference type="STRING" id="90262.A0A1X2IJK6"/>
<dbReference type="CDD" id="cd02023">
    <property type="entry name" value="UMPK"/>
    <property type="match status" value="1"/>
</dbReference>
<feature type="compositionally biased region" description="Low complexity" evidence="6">
    <location>
        <begin position="234"/>
        <end position="254"/>
    </location>
</feature>
<evidence type="ECO:0000256" key="1">
    <source>
        <dbReference type="ARBA" id="ARBA00004690"/>
    </source>
</evidence>
<dbReference type="OrthoDB" id="738517at2759"/>
<dbReference type="EMBL" id="MCGE01000009">
    <property type="protein sequence ID" value="ORZ17734.1"/>
    <property type="molecule type" value="Genomic_DNA"/>
</dbReference>
<reference evidence="8 9" key="1">
    <citation type="submission" date="2016-07" db="EMBL/GenBank/DDBJ databases">
        <title>Pervasive Adenine N6-methylation of Active Genes in Fungi.</title>
        <authorList>
            <consortium name="DOE Joint Genome Institute"/>
            <person name="Mondo S.J."/>
            <person name="Dannebaum R.O."/>
            <person name="Kuo R.C."/>
            <person name="Labutti K."/>
            <person name="Haridas S."/>
            <person name="Kuo A."/>
            <person name="Salamov A."/>
            <person name="Ahrendt S.R."/>
            <person name="Lipzen A."/>
            <person name="Sullivan W."/>
            <person name="Andreopoulos W.B."/>
            <person name="Clum A."/>
            <person name="Lindquist E."/>
            <person name="Daum C."/>
            <person name="Ramamoorthy G.K."/>
            <person name="Gryganskyi A."/>
            <person name="Culley D."/>
            <person name="Magnuson J.K."/>
            <person name="James T.Y."/>
            <person name="O'Malley M.A."/>
            <person name="Stajich J.E."/>
            <person name="Spatafora J.W."/>
            <person name="Visel A."/>
            <person name="Grigoriev I.V."/>
        </authorList>
    </citation>
    <scope>NUCLEOTIDE SEQUENCE [LARGE SCALE GENOMIC DNA]</scope>
    <source>
        <strain evidence="8 9">NRRL 1336</strain>
    </source>
</reference>
<feature type="compositionally biased region" description="Basic and acidic residues" evidence="6">
    <location>
        <begin position="273"/>
        <end position="283"/>
    </location>
</feature>
<evidence type="ECO:0000313" key="9">
    <source>
        <dbReference type="Proteomes" id="UP000193560"/>
    </source>
</evidence>
<gene>
    <name evidence="8" type="ORF">BCR42DRAFT_373068</name>
</gene>
<comment type="pathway">
    <text evidence="1">Pyrimidine metabolism; UMP biosynthesis via salvage pathway; UMP from uridine: step 1/1.</text>
</comment>
<feature type="region of interest" description="Disordered" evidence="6">
    <location>
        <begin position="231"/>
        <end position="288"/>
    </location>
</feature>
<dbReference type="GO" id="GO:0044206">
    <property type="term" value="P:UMP salvage"/>
    <property type="evidence" value="ECO:0007669"/>
    <property type="project" value="UniProtKB-UniPathway"/>
</dbReference>
<keyword evidence="9" id="KW-1185">Reference proteome</keyword>
<evidence type="ECO:0000256" key="3">
    <source>
        <dbReference type="ARBA" id="ARBA00022679"/>
    </source>
</evidence>
<name>A0A1X2IJK6_9FUNG</name>
<dbReference type="EC" id="2.7.1.48" evidence="2"/>
<dbReference type="Pfam" id="PF00485">
    <property type="entry name" value="PRK"/>
    <property type="match status" value="1"/>
</dbReference>
<feature type="domain" description="Phosphoribulokinase/uridine kinase" evidence="7">
    <location>
        <begin position="24"/>
        <end position="213"/>
    </location>
</feature>
<evidence type="ECO:0000256" key="5">
    <source>
        <dbReference type="ARBA" id="ARBA00022777"/>
    </source>
</evidence>
<dbReference type="InterPro" id="IPR000764">
    <property type="entry name" value="Uridine_kinase-like"/>
</dbReference>
<keyword evidence="4" id="KW-0547">Nucleotide-binding</keyword>
<accession>A0A1X2IJK6</accession>
<dbReference type="Gene3D" id="3.40.50.300">
    <property type="entry name" value="P-loop containing nucleotide triphosphate hydrolases"/>
    <property type="match status" value="1"/>
</dbReference>
<protein>
    <recommendedName>
        <fullName evidence="2">uridine/cytidine kinase</fullName>
        <ecNumber evidence="2">2.7.1.48</ecNumber>
    </recommendedName>
</protein>
<dbReference type="UniPathway" id="UPA00574">
    <property type="reaction ID" value="UER00637"/>
</dbReference>
<dbReference type="GO" id="GO:0004849">
    <property type="term" value="F:uridine kinase activity"/>
    <property type="evidence" value="ECO:0007669"/>
    <property type="project" value="UniProtKB-EC"/>
</dbReference>
<dbReference type="InterPro" id="IPR006083">
    <property type="entry name" value="PRK/URK"/>
</dbReference>
<evidence type="ECO:0000259" key="7">
    <source>
        <dbReference type="Pfam" id="PF00485"/>
    </source>
</evidence>
<comment type="caution">
    <text evidence="8">The sequence shown here is derived from an EMBL/GenBank/DDBJ whole genome shotgun (WGS) entry which is preliminary data.</text>
</comment>
<keyword evidence="5 8" id="KW-0418">Kinase</keyword>
<evidence type="ECO:0000256" key="4">
    <source>
        <dbReference type="ARBA" id="ARBA00022741"/>
    </source>
</evidence>
<evidence type="ECO:0000256" key="2">
    <source>
        <dbReference type="ARBA" id="ARBA00012137"/>
    </source>
</evidence>
<dbReference type="PRINTS" id="PR00988">
    <property type="entry name" value="URIDINKINASE"/>
</dbReference>
<dbReference type="AlphaFoldDB" id="A0A1X2IJK6"/>
<dbReference type="InterPro" id="IPR027417">
    <property type="entry name" value="P-loop_NTPase"/>
</dbReference>